<evidence type="ECO:0000313" key="2">
    <source>
        <dbReference type="EMBL" id="KAL1797957.1"/>
    </source>
</evidence>
<evidence type="ECO:0000313" key="3">
    <source>
        <dbReference type="Proteomes" id="UP001578633"/>
    </source>
</evidence>
<sequence>MTKIGTNINNANAARMANNQPQEHNVPGGLWYVQDLGYIRRQTLVSGEKVQFVDHLGKVITSGKQVLEMPSALFKAVSEKHDLVVDGKIVVPENINVDAAKRVVKLVLELPSSRKVYQFQKYVVNDAQGQPIKNAEDPFQDLHLCCAADAFGMGSFTQGIFNSFYSRLRDTIPSKAIIDMITAASNPTGDKLFKQMAYTIAKKLHEKTFTTGDMFEQHYLPTNPSLSEAVYDIILGFKEKTIRVAEYQERVAKRQVLAAKDEERQRRNREYNALKEEHEKMTAEKAAQLSAAGESYRQKLREGKKNFTPLEASYAWKVTGKRVASTGSN</sequence>
<keyword evidence="1" id="KW-0175">Coiled coil</keyword>
<keyword evidence="3" id="KW-1185">Reference proteome</keyword>
<dbReference type="EMBL" id="JBHGVX010000003">
    <property type="protein sequence ID" value="KAL1797957.1"/>
    <property type="molecule type" value="Genomic_DNA"/>
</dbReference>
<gene>
    <name evidence="2" type="ORF">ACET3X_004563</name>
</gene>
<proteinExistence type="predicted"/>
<dbReference type="Proteomes" id="UP001578633">
    <property type="component" value="Chromosome 3"/>
</dbReference>
<organism evidence="2 3">
    <name type="scientific">Alternaria dauci</name>
    <dbReference type="NCBI Taxonomy" id="48095"/>
    <lineage>
        <taxon>Eukaryota</taxon>
        <taxon>Fungi</taxon>
        <taxon>Dikarya</taxon>
        <taxon>Ascomycota</taxon>
        <taxon>Pezizomycotina</taxon>
        <taxon>Dothideomycetes</taxon>
        <taxon>Pleosporomycetidae</taxon>
        <taxon>Pleosporales</taxon>
        <taxon>Pleosporineae</taxon>
        <taxon>Pleosporaceae</taxon>
        <taxon>Alternaria</taxon>
        <taxon>Alternaria sect. Porri</taxon>
    </lineage>
</organism>
<comment type="caution">
    <text evidence="2">The sequence shown here is derived from an EMBL/GenBank/DDBJ whole genome shotgun (WGS) entry which is preliminary data.</text>
</comment>
<reference evidence="2 3" key="1">
    <citation type="submission" date="2024-09" db="EMBL/GenBank/DDBJ databases">
        <title>T2T genomes of carrot and Alternaria dauci and their utility for understanding host-pathogen interaction during carrot leaf blight disease.</title>
        <authorList>
            <person name="Liu W."/>
            <person name="Xu S."/>
            <person name="Ou C."/>
            <person name="Liu X."/>
            <person name="Zhuang F."/>
            <person name="Deng X.W."/>
        </authorList>
    </citation>
    <scope>NUCLEOTIDE SEQUENCE [LARGE SCALE GENOMIC DNA]</scope>
    <source>
        <strain evidence="2 3">A2016</strain>
    </source>
</reference>
<protein>
    <submittedName>
        <fullName evidence="2">Uncharacterized protein</fullName>
    </submittedName>
</protein>
<evidence type="ECO:0000256" key="1">
    <source>
        <dbReference type="SAM" id="Coils"/>
    </source>
</evidence>
<dbReference type="RefSeq" id="XP_069308541.1">
    <property type="nucleotide sequence ID" value="XM_069450781.1"/>
</dbReference>
<feature type="coiled-coil region" evidence="1">
    <location>
        <begin position="257"/>
        <end position="284"/>
    </location>
</feature>
<name>A0ABR3UNT9_9PLEO</name>
<accession>A0ABR3UNT9</accession>
<dbReference type="GeneID" id="96084885"/>